<dbReference type="InterPro" id="IPR016024">
    <property type="entry name" value="ARM-type_fold"/>
</dbReference>
<evidence type="ECO:0000313" key="3">
    <source>
        <dbReference type="EMBL" id="CEM48773.1"/>
    </source>
</evidence>
<organism evidence="3">
    <name type="scientific">Chromera velia CCMP2878</name>
    <dbReference type="NCBI Taxonomy" id="1169474"/>
    <lineage>
        <taxon>Eukaryota</taxon>
        <taxon>Sar</taxon>
        <taxon>Alveolata</taxon>
        <taxon>Colpodellida</taxon>
        <taxon>Chromeraceae</taxon>
        <taxon>Chromera</taxon>
    </lineage>
</organism>
<dbReference type="SMART" id="SM01349">
    <property type="entry name" value="TOG"/>
    <property type="match status" value="1"/>
</dbReference>
<dbReference type="InterPro" id="IPR048739">
    <property type="entry name" value="CEP104_N"/>
</dbReference>
<dbReference type="InterPro" id="IPR008979">
    <property type="entry name" value="Galactose-bd-like_sf"/>
</dbReference>
<proteinExistence type="predicted"/>
<feature type="domain" description="TOG" evidence="2">
    <location>
        <begin position="521"/>
        <end position="791"/>
    </location>
</feature>
<dbReference type="Pfam" id="PF21038">
    <property type="entry name" value="CEP104_N"/>
    <property type="match status" value="1"/>
</dbReference>
<reference evidence="3" key="1">
    <citation type="submission" date="2014-11" db="EMBL/GenBank/DDBJ databases">
        <authorList>
            <person name="Otto D Thomas"/>
            <person name="Naeem Raeece"/>
        </authorList>
    </citation>
    <scope>NUCLEOTIDE SEQUENCE</scope>
</reference>
<dbReference type="SUPFAM" id="SSF48371">
    <property type="entry name" value="ARM repeat"/>
    <property type="match status" value="1"/>
</dbReference>
<dbReference type="InterPro" id="IPR011989">
    <property type="entry name" value="ARM-like"/>
</dbReference>
<feature type="compositionally biased region" description="Gly residues" evidence="1">
    <location>
        <begin position="817"/>
        <end position="828"/>
    </location>
</feature>
<protein>
    <recommendedName>
        <fullName evidence="2">TOG domain-containing protein</fullName>
    </recommendedName>
</protein>
<feature type="compositionally biased region" description="Pro residues" evidence="1">
    <location>
        <begin position="456"/>
        <end position="467"/>
    </location>
</feature>
<feature type="compositionally biased region" description="Low complexity" evidence="1">
    <location>
        <begin position="202"/>
        <end position="220"/>
    </location>
</feature>
<feature type="compositionally biased region" description="Low complexity" evidence="1">
    <location>
        <begin position="836"/>
        <end position="848"/>
    </location>
</feature>
<evidence type="ECO:0000256" key="1">
    <source>
        <dbReference type="SAM" id="MobiDB-lite"/>
    </source>
</evidence>
<feature type="region of interest" description="Disordered" evidence="1">
    <location>
        <begin position="162"/>
        <end position="186"/>
    </location>
</feature>
<feature type="region of interest" description="Disordered" evidence="1">
    <location>
        <begin position="338"/>
        <end position="521"/>
    </location>
</feature>
<dbReference type="VEuPathDB" id="CryptoDB:Cvel_9017"/>
<dbReference type="GO" id="GO:0005929">
    <property type="term" value="C:cilium"/>
    <property type="evidence" value="ECO:0007669"/>
    <property type="project" value="TreeGrafter"/>
</dbReference>
<sequence length="1010" mass="109400">MSAVRRVNFSVVEASSEDPEYPVHELLVHSSATRGWQSMRFCNYPQELGLKFDHPVRIKQLQFLSHQSKITSKIELFTAFPDNYETAHYRNLQFTRLGYLSLDSNERSAFQARELKSVYVDVDAVFLKVLLHRNHLNRFNLTNQVGLVALSVQGYELPPISPPRGLSPVGSPRRTHQASNGAALMPPTVGVASGAVWANTQSPSPERASPASAASSRGQIAQQQMLAAQAPPTATVGATASARALLDDLQFDTVTNEQLRGLQVAKRMAVDREDYTEAARCKEAIDRLRAVGHAISQLESRKRLAVAEERFSQAANFKLEIDRLRASITNPREFAAVSASLGVPEPQGGTTSRGRSPRERVQERETGGHSQRNTDAGRDESQRGDESVGKVSAGGRPVSPEKGLPESEGLGGMGAGGGGEEEGSPGGEREEEPQNRAARGPGEGGQIPRTPQRPRAVPPPNPAPSSPSPSSVPGGDRERERGGPTGGGGGGGLPSNSKHPLAGVPKIEELPPPEPLEKLTEGNKDAEAVAAVLGDYLTRCLYSKNWQLREAAILKLDLEVTSGKLTKSHNESDPLTLLHCLCQVLKRCLPDRIAQVVLVSAQLVQSISVHMLGGVGGGGGLGVSGIGGSALRRVEVQSALDPVLPLLVDRLGDGHGRIRDAAATAIITLAKSPLVGGGFLGQQLLQNPKKKSAPSKVIVARLQVLQALTLQQQCLQPLRRDGIPVDALLQQTMEWFQSPHSDIRLACVSLVGAVFHLMGAAPVEPFLDRLRPAQKGMFLEEFERRAAESEKQERREGRAPPRIEGIEEGNEEEGRWGETGGDSDGHPGGMSPLGPYSKGSASAKYSAGRSREDLGSTSNKTGDGDRQARLAGASDETLDLEDDGMTCRFCLLEDEEFGKAKLEIHWWLECPMLFSCHACEQVIEFWDLMEHREAECGNTTAFEKCDRCQLLFEEGEMNRHKAEGPCRPPEVFKENGFPSRCHLCGIDLVPSVEGYLKHYTKDICPRNPRN</sequence>
<dbReference type="SUPFAM" id="SSF49785">
    <property type="entry name" value="Galactose-binding domain-like"/>
    <property type="match status" value="1"/>
</dbReference>
<feature type="compositionally biased region" description="Basic and acidic residues" evidence="1">
    <location>
        <begin position="784"/>
        <end position="805"/>
    </location>
</feature>
<dbReference type="InterPro" id="IPR052607">
    <property type="entry name" value="CEP104-like"/>
</dbReference>
<feature type="compositionally biased region" description="Gly residues" evidence="1">
    <location>
        <begin position="483"/>
        <end position="493"/>
    </location>
</feature>
<dbReference type="Pfam" id="PF21039">
    <property type="entry name" value="CEP104_ZnF"/>
    <property type="match status" value="1"/>
</dbReference>
<dbReference type="Pfam" id="PF21040">
    <property type="entry name" value="CEP104-like_TOG"/>
    <property type="match status" value="1"/>
</dbReference>
<feature type="compositionally biased region" description="Gly residues" evidence="1">
    <location>
        <begin position="409"/>
        <end position="418"/>
    </location>
</feature>
<name>A0A0G4HWC2_9ALVE</name>
<dbReference type="PANTHER" id="PTHR13371:SF0">
    <property type="entry name" value="CENTROSOMAL PROTEIN OF 104 KDA"/>
    <property type="match status" value="1"/>
</dbReference>
<gene>
    <name evidence="3" type="ORF">Cvel_9017</name>
</gene>
<feature type="compositionally biased region" description="Basic and acidic residues" evidence="1">
    <location>
        <begin position="356"/>
        <end position="367"/>
    </location>
</feature>
<dbReference type="InterPro" id="IPR048738">
    <property type="entry name" value="CEP104_Znf"/>
</dbReference>
<dbReference type="InterPro" id="IPR034085">
    <property type="entry name" value="TOG"/>
</dbReference>
<feature type="compositionally biased region" description="Basic and acidic residues" evidence="1">
    <location>
        <begin position="375"/>
        <end position="388"/>
    </location>
</feature>
<dbReference type="Gene3D" id="1.25.10.10">
    <property type="entry name" value="Leucine-rich Repeat Variant"/>
    <property type="match status" value="1"/>
</dbReference>
<dbReference type="PANTHER" id="PTHR13371">
    <property type="entry name" value="GLYCINE-, GLUTAMATE-, THIENYLCYCLOHEXYLPIPERIDINE-BINDING PROTEIN"/>
    <property type="match status" value="1"/>
</dbReference>
<evidence type="ECO:0000259" key="2">
    <source>
        <dbReference type="SMART" id="SM01349"/>
    </source>
</evidence>
<feature type="region of interest" description="Disordered" evidence="1">
    <location>
        <begin position="199"/>
        <end position="220"/>
    </location>
</feature>
<feature type="region of interest" description="Disordered" evidence="1">
    <location>
        <begin position="784"/>
        <end position="875"/>
    </location>
</feature>
<accession>A0A0G4HWC2</accession>
<dbReference type="AlphaFoldDB" id="A0A0G4HWC2"/>
<dbReference type="EMBL" id="CDMZ01004139">
    <property type="protein sequence ID" value="CEM48773.1"/>
    <property type="molecule type" value="Genomic_DNA"/>
</dbReference>